<reference evidence="1 2" key="1">
    <citation type="submission" date="2021-03" db="EMBL/GenBank/DDBJ databases">
        <title>Genome sequencing of Marinobacter sp. LPB0319.</title>
        <authorList>
            <person name="Kim J."/>
        </authorList>
    </citation>
    <scope>NUCLEOTIDE SEQUENCE [LARGE SCALE GENOMIC DNA]</scope>
    <source>
        <strain evidence="1 2">LPB0319</strain>
    </source>
</reference>
<dbReference type="InterPro" id="IPR026286">
    <property type="entry name" value="MaiA/AMDase"/>
</dbReference>
<dbReference type="EMBL" id="CP071247">
    <property type="protein sequence ID" value="QSP94783.1"/>
    <property type="molecule type" value="Genomic_DNA"/>
</dbReference>
<evidence type="ECO:0000313" key="2">
    <source>
        <dbReference type="Proteomes" id="UP000663555"/>
    </source>
</evidence>
<dbReference type="PIRSF" id="PIRSF015736">
    <property type="entry name" value="MI"/>
    <property type="match status" value="1"/>
</dbReference>
<accession>A0ABX7MR54</accession>
<keyword evidence="1" id="KW-0413">Isomerase</keyword>
<dbReference type="InterPro" id="IPR053714">
    <property type="entry name" value="Iso_Racemase_Enz_sf"/>
</dbReference>
<dbReference type="GO" id="GO:0016853">
    <property type="term" value="F:isomerase activity"/>
    <property type="evidence" value="ECO:0007669"/>
    <property type="project" value="UniProtKB-KW"/>
</dbReference>
<organism evidence="1 2">
    <name type="scientific">Marinobacter salinisoli</name>
    <dbReference type="NCBI Taxonomy" id="2769486"/>
    <lineage>
        <taxon>Bacteria</taxon>
        <taxon>Pseudomonadati</taxon>
        <taxon>Pseudomonadota</taxon>
        <taxon>Gammaproteobacteria</taxon>
        <taxon>Pseudomonadales</taxon>
        <taxon>Marinobacteraceae</taxon>
        <taxon>Marinobacter</taxon>
    </lineage>
</organism>
<dbReference type="Pfam" id="PF17645">
    <property type="entry name" value="Amdase"/>
    <property type="match status" value="1"/>
</dbReference>
<name>A0ABX7MR54_9GAMM</name>
<sequence>MTRRPPPARLGFLYPGYAAEDDYPRMGAMLDPPAEIHLIHTEFMEDAHSVGALSEMGSVERLLQGAAFLEGSRIESVMWSSTSASFVLGLDGIRQQIDALEKRLGVPASTTAMAFARAVKAVDARRVAIAATYPEDVALLFRQFLGHFEIDVVHHSSRGIVTAAEVGTLEKEDVIDFARQNTPQNVDALLIPDTALHSAAWLTELEKATGTIVLTANQVSFWEALRLCGKLTPQPSLGTLFEEIP</sequence>
<evidence type="ECO:0000313" key="1">
    <source>
        <dbReference type="EMBL" id="QSP94783.1"/>
    </source>
</evidence>
<protein>
    <submittedName>
        <fullName evidence="1">Maleate cis-trans isomerase</fullName>
    </submittedName>
</protein>
<dbReference type="Proteomes" id="UP000663555">
    <property type="component" value="Chromosome"/>
</dbReference>
<dbReference type="RefSeq" id="WP_206644002.1">
    <property type="nucleotide sequence ID" value="NZ_CP071247.1"/>
</dbReference>
<keyword evidence="2" id="KW-1185">Reference proteome</keyword>
<dbReference type="PANTHER" id="PTHR40267:SF1">
    <property type="entry name" value="BLR3294 PROTEIN"/>
    <property type="match status" value="1"/>
</dbReference>
<dbReference type="PANTHER" id="PTHR40267">
    <property type="entry name" value="BLR3294 PROTEIN"/>
    <property type="match status" value="1"/>
</dbReference>
<dbReference type="Gene3D" id="3.40.50.12500">
    <property type="match status" value="1"/>
</dbReference>
<gene>
    <name evidence="1" type="ORF">LPB19_16685</name>
</gene>
<proteinExistence type="predicted"/>